<feature type="compositionally biased region" description="Polar residues" evidence="1">
    <location>
        <begin position="149"/>
        <end position="174"/>
    </location>
</feature>
<feature type="compositionally biased region" description="Polar residues" evidence="1">
    <location>
        <begin position="208"/>
        <end position="240"/>
    </location>
</feature>
<evidence type="ECO:0000313" key="3">
    <source>
        <dbReference type="Proteomes" id="UP000052978"/>
    </source>
</evidence>
<feature type="compositionally biased region" description="Polar residues" evidence="1">
    <location>
        <begin position="382"/>
        <end position="400"/>
    </location>
</feature>
<organism evidence="2 3">
    <name type="scientific">Myotis brandtii</name>
    <name type="common">Brandt's bat</name>
    <dbReference type="NCBI Taxonomy" id="109478"/>
    <lineage>
        <taxon>Eukaryota</taxon>
        <taxon>Metazoa</taxon>
        <taxon>Chordata</taxon>
        <taxon>Craniata</taxon>
        <taxon>Vertebrata</taxon>
        <taxon>Euteleostomi</taxon>
        <taxon>Mammalia</taxon>
        <taxon>Eutheria</taxon>
        <taxon>Laurasiatheria</taxon>
        <taxon>Chiroptera</taxon>
        <taxon>Yangochiroptera</taxon>
        <taxon>Vespertilionidae</taxon>
        <taxon>Myotis</taxon>
    </lineage>
</organism>
<feature type="region of interest" description="Disordered" evidence="1">
    <location>
        <begin position="376"/>
        <end position="422"/>
    </location>
</feature>
<sequence>MLYEAPTFHVTQDLLSEAMQIEAQTFHSMQAISVQHLEQQSLDLQLQNIQHQDQQFTRVSYQDLQSEVKLLTEEWKFKEKHHQIRKSTKQISFDLHKKHSRKKSMDLPIQDQQPPRKKSLDQQIKGWLSPKRHSIDKQDKQVQVKRFSDQQTEDQPAQGKQSLKQQYQNLQGENQHSKEEKSLTKQIQFQQTQDLQVQEEKSSKQQGEHLQSQIQKHQDWQSLGQQSQDWETQSLGQQSQDWINKDHKAQESNFEMKRSINWESHSTQTQDILEKEFLMQKVIFKQTKALQTDIIPQHHLDQQLQDKSQQNFRSTAIKKEDMQITTRPTKDNMQISTIQTKDIRLVEMKSLCQNSSDVLSEDMKPEFHHCSCQSSVHDESSTCEGSEQDVQQNTSTSSTSYKEDPTLTSCYPKDQQQSEDSD</sequence>
<feature type="compositionally biased region" description="Basic and acidic residues" evidence="1">
    <location>
        <begin position="198"/>
        <end position="207"/>
    </location>
</feature>
<feature type="region of interest" description="Disordered" evidence="1">
    <location>
        <begin position="86"/>
        <end position="240"/>
    </location>
</feature>
<dbReference type="Proteomes" id="UP000052978">
    <property type="component" value="Unassembled WGS sequence"/>
</dbReference>
<feature type="compositionally biased region" description="Polar residues" evidence="1">
    <location>
        <begin position="184"/>
        <end position="196"/>
    </location>
</feature>
<dbReference type="AlphaFoldDB" id="S7MI79"/>
<evidence type="ECO:0000256" key="1">
    <source>
        <dbReference type="SAM" id="MobiDB-lite"/>
    </source>
</evidence>
<dbReference type="EMBL" id="KE161473">
    <property type="protein sequence ID" value="EPQ04089.1"/>
    <property type="molecule type" value="Genomic_DNA"/>
</dbReference>
<keyword evidence="3" id="KW-1185">Reference proteome</keyword>
<accession>S7MI79</accession>
<name>S7MI79_MYOBR</name>
<gene>
    <name evidence="2" type="ORF">D623_10006763</name>
</gene>
<reference evidence="2 3" key="1">
    <citation type="journal article" date="2013" name="Nat. Commun.">
        <title>Genome analysis reveals insights into physiology and longevity of the Brandt's bat Myotis brandtii.</title>
        <authorList>
            <person name="Seim I."/>
            <person name="Fang X."/>
            <person name="Xiong Z."/>
            <person name="Lobanov A.V."/>
            <person name="Huang Z."/>
            <person name="Ma S."/>
            <person name="Feng Y."/>
            <person name="Turanov A.A."/>
            <person name="Zhu Y."/>
            <person name="Lenz T.L."/>
            <person name="Gerashchenko M.V."/>
            <person name="Fan D."/>
            <person name="Hee Yim S."/>
            <person name="Yao X."/>
            <person name="Jordan D."/>
            <person name="Xiong Y."/>
            <person name="Ma Y."/>
            <person name="Lyapunov A.N."/>
            <person name="Chen G."/>
            <person name="Kulakova O.I."/>
            <person name="Sun Y."/>
            <person name="Lee S.G."/>
            <person name="Bronson R.T."/>
            <person name="Moskalev A.A."/>
            <person name="Sunyaev S.R."/>
            <person name="Zhang G."/>
            <person name="Krogh A."/>
            <person name="Wang J."/>
            <person name="Gladyshev V.N."/>
        </authorList>
    </citation>
    <scope>NUCLEOTIDE SEQUENCE [LARGE SCALE GENOMIC DNA]</scope>
</reference>
<feature type="compositionally biased region" description="Basic and acidic residues" evidence="1">
    <location>
        <begin position="133"/>
        <end position="148"/>
    </location>
</feature>
<protein>
    <submittedName>
        <fullName evidence="2">Membrane-spanning 4-domains subfamily A member 14</fullName>
    </submittedName>
</protein>
<proteinExistence type="predicted"/>
<evidence type="ECO:0000313" key="2">
    <source>
        <dbReference type="EMBL" id="EPQ04089.1"/>
    </source>
</evidence>